<keyword evidence="7 11" id="KW-1133">Transmembrane helix</keyword>
<dbReference type="SMART" id="SM00177">
    <property type="entry name" value="ARF"/>
    <property type="match status" value="1"/>
</dbReference>
<organism evidence="12 13">
    <name type="scientific">Cimex lectularius</name>
    <name type="common">Bed bug</name>
    <name type="synonym">Acanthia lectularia</name>
    <dbReference type="NCBI Taxonomy" id="79782"/>
    <lineage>
        <taxon>Eukaryota</taxon>
        <taxon>Metazoa</taxon>
        <taxon>Ecdysozoa</taxon>
        <taxon>Arthropoda</taxon>
        <taxon>Hexapoda</taxon>
        <taxon>Insecta</taxon>
        <taxon>Pterygota</taxon>
        <taxon>Neoptera</taxon>
        <taxon>Paraneoptera</taxon>
        <taxon>Hemiptera</taxon>
        <taxon>Heteroptera</taxon>
        <taxon>Panheteroptera</taxon>
        <taxon>Cimicomorpha</taxon>
        <taxon>Cimicidae</taxon>
        <taxon>Cimex</taxon>
    </lineage>
</organism>
<dbReference type="EnsemblMetazoa" id="XM_024224877.1">
    <property type="protein sequence ID" value="XP_024080645.1"/>
    <property type="gene ID" value="LOC106662530"/>
</dbReference>
<dbReference type="PROSITE" id="PS51417">
    <property type="entry name" value="ARF"/>
    <property type="match status" value="1"/>
</dbReference>
<keyword evidence="4 11" id="KW-0812">Transmembrane</keyword>
<evidence type="ECO:0000256" key="11">
    <source>
        <dbReference type="SAM" id="Phobius"/>
    </source>
</evidence>
<evidence type="ECO:0000313" key="12">
    <source>
        <dbReference type="EnsemblMetazoa" id="XP_024080645.1"/>
    </source>
</evidence>
<evidence type="ECO:0000256" key="6">
    <source>
        <dbReference type="ARBA" id="ARBA00022824"/>
    </source>
</evidence>
<protein>
    <recommendedName>
        <fullName evidence="3">Signal recognition particle receptor subunit beta</fullName>
    </recommendedName>
</protein>
<dbReference type="GO" id="GO:0005789">
    <property type="term" value="C:endoplasmic reticulum membrane"/>
    <property type="evidence" value="ECO:0007669"/>
    <property type="project" value="UniProtKB-SubCell"/>
</dbReference>
<evidence type="ECO:0000256" key="9">
    <source>
        <dbReference type="ARBA" id="ARBA00023136"/>
    </source>
</evidence>
<evidence type="ECO:0000256" key="3">
    <source>
        <dbReference type="ARBA" id="ARBA00020256"/>
    </source>
</evidence>
<evidence type="ECO:0000256" key="5">
    <source>
        <dbReference type="ARBA" id="ARBA00022741"/>
    </source>
</evidence>
<keyword evidence="5" id="KW-0547">Nucleotide-binding</keyword>
<dbReference type="GO" id="GO:0005525">
    <property type="term" value="F:GTP binding"/>
    <property type="evidence" value="ECO:0007669"/>
    <property type="project" value="UniProtKB-KW"/>
</dbReference>
<keyword evidence="9 11" id="KW-0472">Membrane</keyword>
<accession>A0A8I6SBF7</accession>
<evidence type="ECO:0000313" key="13">
    <source>
        <dbReference type="Proteomes" id="UP000494040"/>
    </source>
</evidence>
<dbReference type="OrthoDB" id="41266at2759"/>
<keyword evidence="8" id="KW-0342">GTP-binding</keyword>
<keyword evidence="6" id="KW-0256">Endoplasmic reticulum</keyword>
<name>A0A8I6SBF7_CIMLE</name>
<dbReference type="InterPro" id="IPR027417">
    <property type="entry name" value="P-loop_NTPase"/>
</dbReference>
<dbReference type="InterPro" id="IPR024156">
    <property type="entry name" value="Small_GTPase_ARF"/>
</dbReference>
<evidence type="ECO:0000256" key="10">
    <source>
        <dbReference type="ARBA" id="ARBA00023170"/>
    </source>
</evidence>
<dbReference type="KEGG" id="clec:106662530"/>
<dbReference type="OMA" id="MNGVKVT"/>
<evidence type="ECO:0000256" key="4">
    <source>
        <dbReference type="ARBA" id="ARBA00022692"/>
    </source>
</evidence>
<proteinExistence type="inferred from homology"/>
<dbReference type="CTD" id="47283"/>
<dbReference type="GeneID" id="106662530"/>
<dbReference type="InterPro" id="IPR019009">
    <property type="entry name" value="SRP_receptor_beta_su"/>
</dbReference>
<keyword evidence="13" id="KW-1185">Reference proteome</keyword>
<sequence length="237" mass="26766">MEQEVLNIIIAVVVVLLTLVFFLIYRWGKTTKRTVLLTGISDSGKTLIFTRLVQNKFVHTHTSIKENSAEYTTTKDRTVQIVDIPGHERLRGKFLEQYKKNARAFIYVIDSLTLQKDVRDVADYLYTLLTDGETGKCRNVLIFCNKQDHATAKGIPVIKAVLEKELNTVRTTRTHSLQSTDGSDSGEIYLGIKDQEFDFAHLLPTVVSFAEGYALNKDNEAAKANLEPLIDWIGQIS</sequence>
<evidence type="ECO:0000256" key="7">
    <source>
        <dbReference type="ARBA" id="ARBA00022989"/>
    </source>
</evidence>
<comment type="subcellular location">
    <subcellularLocation>
        <location evidence="1">Endoplasmic reticulum membrane</location>
        <topology evidence="1">Single-pass membrane protein</topology>
    </subcellularLocation>
</comment>
<evidence type="ECO:0000256" key="1">
    <source>
        <dbReference type="ARBA" id="ARBA00004389"/>
    </source>
</evidence>
<dbReference type="CDD" id="cd04105">
    <property type="entry name" value="SR_beta"/>
    <property type="match status" value="1"/>
</dbReference>
<dbReference type="Proteomes" id="UP000494040">
    <property type="component" value="Unassembled WGS sequence"/>
</dbReference>
<dbReference type="RefSeq" id="XP_024080645.1">
    <property type="nucleotide sequence ID" value="XM_024224877.1"/>
</dbReference>
<reference evidence="12" key="1">
    <citation type="submission" date="2022-01" db="UniProtKB">
        <authorList>
            <consortium name="EnsemblMetazoa"/>
        </authorList>
    </citation>
    <scope>IDENTIFICATION</scope>
</reference>
<dbReference type="PANTHER" id="PTHR11711">
    <property type="entry name" value="ADP RIBOSYLATION FACTOR-RELATED"/>
    <property type="match status" value="1"/>
</dbReference>
<evidence type="ECO:0000256" key="2">
    <source>
        <dbReference type="ARBA" id="ARBA00005619"/>
    </source>
</evidence>
<dbReference type="SUPFAM" id="SSF52540">
    <property type="entry name" value="P-loop containing nucleoside triphosphate hydrolases"/>
    <property type="match status" value="1"/>
</dbReference>
<feature type="transmembrane region" description="Helical" evidence="11">
    <location>
        <begin position="6"/>
        <end position="25"/>
    </location>
</feature>
<dbReference type="Gene3D" id="3.40.50.300">
    <property type="entry name" value="P-loop containing nucleotide triphosphate hydrolases"/>
    <property type="match status" value="1"/>
</dbReference>
<comment type="similarity">
    <text evidence="2">Belongs to the SRP receptor beta subunit family.</text>
</comment>
<dbReference type="AlphaFoldDB" id="A0A8I6SBF7"/>
<keyword evidence="10" id="KW-0675">Receptor</keyword>
<dbReference type="Pfam" id="PF09439">
    <property type="entry name" value="SRPRB"/>
    <property type="match status" value="1"/>
</dbReference>
<evidence type="ECO:0000256" key="8">
    <source>
        <dbReference type="ARBA" id="ARBA00023134"/>
    </source>
</evidence>